<dbReference type="Proteomes" id="UP000235584">
    <property type="component" value="Chromosome"/>
</dbReference>
<dbReference type="KEGG" id="bsto:C0V70_03180"/>
<organism evidence="1 2">
    <name type="scientific">Bacteriovorax stolpii</name>
    <name type="common">Bdellovibrio stolpii</name>
    <dbReference type="NCBI Taxonomy" id="960"/>
    <lineage>
        <taxon>Bacteria</taxon>
        <taxon>Pseudomonadati</taxon>
        <taxon>Bdellovibrionota</taxon>
        <taxon>Bacteriovoracia</taxon>
        <taxon>Bacteriovoracales</taxon>
        <taxon>Bacteriovoracaceae</taxon>
        <taxon>Bacteriovorax</taxon>
    </lineage>
</organism>
<dbReference type="RefSeq" id="WP_102242421.1">
    <property type="nucleotide sequence ID" value="NZ_CP025704.1"/>
</dbReference>
<proteinExistence type="predicted"/>
<dbReference type="GO" id="GO:0032784">
    <property type="term" value="P:regulation of DNA-templated transcription elongation"/>
    <property type="evidence" value="ECO:0007669"/>
    <property type="project" value="InterPro"/>
</dbReference>
<dbReference type="InterPro" id="IPR001437">
    <property type="entry name" value="Tscrpt_elong_fac_GreA/B_C"/>
</dbReference>
<reference evidence="1 2" key="1">
    <citation type="submission" date="2018-01" db="EMBL/GenBank/DDBJ databases">
        <title>Complete genome sequence of Bacteriovorax stolpii DSM12778.</title>
        <authorList>
            <person name="Tang B."/>
            <person name="Chang J."/>
        </authorList>
    </citation>
    <scope>NUCLEOTIDE SEQUENCE [LARGE SCALE GENOMIC DNA]</scope>
    <source>
        <strain evidence="1 2">DSM 12778</strain>
    </source>
</reference>
<dbReference type="EMBL" id="CP025704">
    <property type="protein sequence ID" value="AUN97126.1"/>
    <property type="molecule type" value="Genomic_DNA"/>
</dbReference>
<sequence>MLQTIDKKKIVEVLIEKLNTELKEVEGAAKSTRDLATADDLKSEGKYDTRAIEAGYLASAQSKRVEEIKMDIQMLEDLATQIEPASKLQLGSLGLINCNGQERLYFLSTTSGGSMLMIDNHPILVISVFSPIGDAALGLGVGESFEVETPKETRQYDIVEVY</sequence>
<keyword evidence="2" id="KW-1185">Reference proteome</keyword>
<evidence type="ECO:0000313" key="2">
    <source>
        <dbReference type="Proteomes" id="UP000235584"/>
    </source>
</evidence>
<dbReference type="AlphaFoldDB" id="A0A2K9NNM8"/>
<name>A0A2K9NNM8_BACTC</name>
<dbReference type="GO" id="GO:0070063">
    <property type="term" value="F:RNA polymerase binding"/>
    <property type="evidence" value="ECO:0007669"/>
    <property type="project" value="InterPro"/>
</dbReference>
<dbReference type="Gene3D" id="3.10.50.30">
    <property type="entry name" value="Transcription elongation factor, GreA/GreB, C-terminal domain"/>
    <property type="match status" value="1"/>
</dbReference>
<gene>
    <name evidence="1" type="ORF">C0V70_03180</name>
</gene>
<evidence type="ECO:0000313" key="1">
    <source>
        <dbReference type="EMBL" id="AUN97126.1"/>
    </source>
</evidence>
<dbReference type="InterPro" id="IPR036953">
    <property type="entry name" value="GreA/GreB_C_sf"/>
</dbReference>
<dbReference type="GO" id="GO:0003677">
    <property type="term" value="F:DNA binding"/>
    <property type="evidence" value="ECO:0007669"/>
    <property type="project" value="InterPro"/>
</dbReference>
<protein>
    <submittedName>
        <fullName evidence="1">Uncharacterized protein</fullName>
    </submittedName>
</protein>
<dbReference type="SUPFAM" id="SSF54534">
    <property type="entry name" value="FKBP-like"/>
    <property type="match status" value="1"/>
</dbReference>
<dbReference type="Pfam" id="PF01272">
    <property type="entry name" value="GreA_GreB"/>
    <property type="match status" value="1"/>
</dbReference>
<dbReference type="PIRSF" id="PIRSF006092">
    <property type="entry name" value="GreA_GreB"/>
    <property type="match status" value="1"/>
</dbReference>
<dbReference type="InterPro" id="IPR023459">
    <property type="entry name" value="Tscrpt_elong_fac_GreA/B_fam"/>
</dbReference>
<accession>A0A2K9NNM8</accession>